<dbReference type="Proteomes" id="UP000001055">
    <property type="component" value="Unassembled WGS sequence"/>
</dbReference>
<feature type="signal peptide" evidence="3">
    <location>
        <begin position="1"/>
        <end position="16"/>
    </location>
</feature>
<gene>
    <name evidence="4" type="ORF">SNOG_07562</name>
</gene>
<organism evidence="4 5">
    <name type="scientific">Phaeosphaeria nodorum (strain SN15 / ATCC MYA-4574 / FGSC 10173)</name>
    <name type="common">Glume blotch fungus</name>
    <name type="synonym">Parastagonospora nodorum</name>
    <dbReference type="NCBI Taxonomy" id="321614"/>
    <lineage>
        <taxon>Eukaryota</taxon>
        <taxon>Fungi</taxon>
        <taxon>Dikarya</taxon>
        <taxon>Ascomycota</taxon>
        <taxon>Pezizomycotina</taxon>
        <taxon>Dothideomycetes</taxon>
        <taxon>Pleosporomycetidae</taxon>
        <taxon>Pleosporales</taxon>
        <taxon>Pleosporineae</taxon>
        <taxon>Phaeosphaeriaceae</taxon>
        <taxon>Parastagonospora</taxon>
    </lineage>
</organism>
<proteinExistence type="predicted"/>
<evidence type="ECO:0000313" key="5">
    <source>
        <dbReference type="Proteomes" id="UP000001055"/>
    </source>
</evidence>
<dbReference type="RefSeq" id="XP_001797896.1">
    <property type="nucleotide sequence ID" value="XM_001797844.1"/>
</dbReference>
<accession>Q0UL02</accession>
<feature type="chain" id="PRO_5004177906" description="Mid2 domain-containing protein" evidence="3">
    <location>
        <begin position="17"/>
        <end position="157"/>
    </location>
</feature>
<dbReference type="KEGG" id="pno:SNOG_07562"/>
<feature type="compositionally biased region" description="Polar residues" evidence="1">
    <location>
        <begin position="112"/>
        <end position="131"/>
    </location>
</feature>
<dbReference type="AlphaFoldDB" id="Q0UL02"/>
<keyword evidence="3" id="KW-0732">Signal</keyword>
<keyword evidence="2" id="KW-0472">Membrane</keyword>
<dbReference type="EMBL" id="CH445335">
    <property type="protein sequence ID" value="EAT85028.1"/>
    <property type="molecule type" value="Genomic_DNA"/>
</dbReference>
<name>Q0UL02_PHANO</name>
<protein>
    <recommendedName>
        <fullName evidence="6">Mid2 domain-containing protein</fullName>
    </recommendedName>
</protein>
<reference evidence="5" key="1">
    <citation type="journal article" date="2007" name="Plant Cell">
        <title>Dothideomycete-plant interactions illuminated by genome sequencing and EST analysis of the wheat pathogen Stagonospora nodorum.</title>
        <authorList>
            <person name="Hane J.K."/>
            <person name="Lowe R.G."/>
            <person name="Solomon P.S."/>
            <person name="Tan K.C."/>
            <person name="Schoch C.L."/>
            <person name="Spatafora J.W."/>
            <person name="Crous P.W."/>
            <person name="Kodira C."/>
            <person name="Birren B.W."/>
            <person name="Galagan J.E."/>
            <person name="Torriani S.F."/>
            <person name="McDonald B.A."/>
            <person name="Oliver R.P."/>
        </authorList>
    </citation>
    <scope>NUCLEOTIDE SEQUENCE [LARGE SCALE GENOMIC DNA]</scope>
    <source>
        <strain evidence="5">SN15 / ATCC MYA-4574 / FGSC 10173</strain>
    </source>
</reference>
<evidence type="ECO:0000313" key="4">
    <source>
        <dbReference type="EMBL" id="EAT85028.1"/>
    </source>
</evidence>
<dbReference type="HOGENOM" id="CLU_1678552_0_0_1"/>
<keyword evidence="2" id="KW-1133">Transmembrane helix</keyword>
<evidence type="ECO:0000256" key="3">
    <source>
        <dbReference type="SAM" id="SignalP"/>
    </source>
</evidence>
<dbReference type="VEuPathDB" id="FungiDB:JI435_075620"/>
<keyword evidence="2" id="KW-0812">Transmembrane</keyword>
<dbReference type="GeneID" id="5974789"/>
<sequence length="157" mass="16759">MFSTLVYLALVQVACALSIPQADLSTRSTHVQKREISTGVKVALGICIPGAVLVVGLGLVVLLMYPAQLRKLRKQNGGQDVSLADLMNGQYPPKPKPAPPPPPPYTGHDASNAHSTEDTTLPPSYPVQPQNDTHHAAPTTGAETRYNPCAAFRMKPI</sequence>
<feature type="transmembrane region" description="Helical" evidence="2">
    <location>
        <begin position="42"/>
        <end position="65"/>
    </location>
</feature>
<dbReference type="InParanoid" id="Q0UL02"/>
<evidence type="ECO:0000256" key="1">
    <source>
        <dbReference type="SAM" id="MobiDB-lite"/>
    </source>
</evidence>
<feature type="compositionally biased region" description="Pro residues" evidence="1">
    <location>
        <begin position="92"/>
        <end position="105"/>
    </location>
</feature>
<evidence type="ECO:0000256" key="2">
    <source>
        <dbReference type="SAM" id="Phobius"/>
    </source>
</evidence>
<feature type="region of interest" description="Disordered" evidence="1">
    <location>
        <begin position="74"/>
        <end position="148"/>
    </location>
</feature>
<evidence type="ECO:0008006" key="6">
    <source>
        <dbReference type="Google" id="ProtNLM"/>
    </source>
</evidence>